<name>A0A6J6VKX5_9ZZZZ</name>
<protein>
    <submittedName>
        <fullName evidence="2">Unannotated protein</fullName>
    </submittedName>
</protein>
<evidence type="ECO:0000313" key="3">
    <source>
        <dbReference type="EMBL" id="CAB5061300.1"/>
    </source>
</evidence>
<organism evidence="2">
    <name type="scientific">freshwater metagenome</name>
    <dbReference type="NCBI Taxonomy" id="449393"/>
    <lineage>
        <taxon>unclassified sequences</taxon>
        <taxon>metagenomes</taxon>
        <taxon>ecological metagenomes</taxon>
    </lineage>
</organism>
<dbReference type="EMBL" id="CAFBQP010000034">
    <property type="protein sequence ID" value="CAB5061300.1"/>
    <property type="molecule type" value="Genomic_DNA"/>
</dbReference>
<dbReference type="EMBL" id="CAEZYY010000055">
    <property type="protein sequence ID" value="CAB4771057.1"/>
    <property type="molecule type" value="Genomic_DNA"/>
</dbReference>
<dbReference type="PROSITE" id="PS51257">
    <property type="entry name" value="PROKAR_LIPOPROTEIN"/>
    <property type="match status" value="1"/>
</dbReference>
<evidence type="ECO:0000313" key="1">
    <source>
        <dbReference type="EMBL" id="CAB4712291.1"/>
    </source>
</evidence>
<sequence length="339" mass="35013">MTSRTTKAGLALTVLCIGGLLTSCFTANLSGTGNGLSPIQYGGPIGPVAPSGSKKVEFNLKSLDSLGTGLGGASGKLKDNGKNPAFPNGVSLSFANGLTIGMGTDCTDEVGGPSRVAHSGAQSRGGIGLECGIYSDPRAWFGLVTYSSADPSRYPNQGFQPCNEYFQDWVMGVAGPTAPVSSRVRVSSKAGSSSRQPISGFGAAMIYDTNYNGNYDKGDRFGFISICGPYAYLDGSALFPEAPIPAGPSKSSGLFRSWNATAPVTPRNGSWLYNYGTCETFDEAPYGAMVNPGALEEFGPAYAFSALMTACNVRTYGGDLKIGIATRLTTTTASPPPAP</sequence>
<dbReference type="AlphaFoldDB" id="A0A6J6VKX5"/>
<proteinExistence type="predicted"/>
<accession>A0A6J6VKX5</accession>
<gene>
    <name evidence="1" type="ORF">UFOPK2602_01231</name>
    <name evidence="2" type="ORF">UFOPK2806_02430</name>
    <name evidence="3" type="ORF">UFOPK4306_01044</name>
</gene>
<evidence type="ECO:0000313" key="2">
    <source>
        <dbReference type="EMBL" id="CAB4771057.1"/>
    </source>
</evidence>
<reference evidence="2" key="1">
    <citation type="submission" date="2020-05" db="EMBL/GenBank/DDBJ databases">
        <authorList>
            <person name="Chiriac C."/>
            <person name="Salcher M."/>
            <person name="Ghai R."/>
            <person name="Kavagutti S V."/>
        </authorList>
    </citation>
    <scope>NUCLEOTIDE SEQUENCE</scope>
</reference>
<dbReference type="EMBL" id="CAEZXX010000078">
    <property type="protein sequence ID" value="CAB4712291.1"/>
    <property type="molecule type" value="Genomic_DNA"/>
</dbReference>